<reference evidence="1 2" key="1">
    <citation type="journal article" date="2019" name="Sci. Rep.">
        <title>Orb-weaving spider Araneus ventricosus genome elucidates the spidroin gene catalogue.</title>
        <authorList>
            <person name="Kono N."/>
            <person name="Nakamura H."/>
            <person name="Ohtoshi R."/>
            <person name="Moran D.A.P."/>
            <person name="Shinohara A."/>
            <person name="Yoshida Y."/>
            <person name="Fujiwara M."/>
            <person name="Mori M."/>
            <person name="Tomita M."/>
            <person name="Arakawa K."/>
        </authorList>
    </citation>
    <scope>NUCLEOTIDE SEQUENCE [LARGE SCALE GENOMIC DNA]</scope>
</reference>
<dbReference type="Gene3D" id="3.30.420.10">
    <property type="entry name" value="Ribonuclease H-like superfamily/Ribonuclease H"/>
    <property type="match status" value="1"/>
</dbReference>
<proteinExistence type="predicted"/>
<accession>A0A4Y2B6D8</accession>
<sequence>MTPSLNMIERFRRMASLLHSDYFLSPKLKEHFSGTRFSSNSDVKAAASKNWLNGQGRDFFHDGLNKLVMRSEKCLNRFGDYAEK</sequence>
<comment type="caution">
    <text evidence="1">The sequence shown here is derived from an EMBL/GenBank/DDBJ whole genome shotgun (WGS) entry which is preliminary data.</text>
</comment>
<dbReference type="OrthoDB" id="616263at2759"/>
<protein>
    <submittedName>
        <fullName evidence="1">Uncharacterized protein</fullName>
    </submittedName>
</protein>
<dbReference type="PANTHER" id="PTHR46060:SF1">
    <property type="entry name" value="MARINER MOS1 TRANSPOSASE-LIKE PROTEIN"/>
    <property type="match status" value="1"/>
</dbReference>
<evidence type="ECO:0000313" key="2">
    <source>
        <dbReference type="Proteomes" id="UP000499080"/>
    </source>
</evidence>
<keyword evidence="2" id="KW-1185">Reference proteome</keyword>
<dbReference type="Proteomes" id="UP000499080">
    <property type="component" value="Unassembled WGS sequence"/>
</dbReference>
<dbReference type="InterPro" id="IPR052709">
    <property type="entry name" value="Transposase-MT_Hybrid"/>
</dbReference>
<gene>
    <name evidence="1" type="ORF">AVEN_194868_1</name>
</gene>
<dbReference type="GO" id="GO:0003676">
    <property type="term" value="F:nucleic acid binding"/>
    <property type="evidence" value="ECO:0007669"/>
    <property type="project" value="InterPro"/>
</dbReference>
<organism evidence="1 2">
    <name type="scientific">Araneus ventricosus</name>
    <name type="common">Orbweaver spider</name>
    <name type="synonym">Epeira ventricosa</name>
    <dbReference type="NCBI Taxonomy" id="182803"/>
    <lineage>
        <taxon>Eukaryota</taxon>
        <taxon>Metazoa</taxon>
        <taxon>Ecdysozoa</taxon>
        <taxon>Arthropoda</taxon>
        <taxon>Chelicerata</taxon>
        <taxon>Arachnida</taxon>
        <taxon>Araneae</taxon>
        <taxon>Araneomorphae</taxon>
        <taxon>Entelegynae</taxon>
        <taxon>Araneoidea</taxon>
        <taxon>Araneidae</taxon>
        <taxon>Araneus</taxon>
    </lineage>
</organism>
<name>A0A4Y2B6D8_ARAVE</name>
<dbReference type="AlphaFoldDB" id="A0A4Y2B6D8"/>
<dbReference type="PANTHER" id="PTHR46060">
    <property type="entry name" value="MARINER MOS1 TRANSPOSASE-LIKE PROTEIN"/>
    <property type="match status" value="1"/>
</dbReference>
<evidence type="ECO:0000313" key="1">
    <source>
        <dbReference type="EMBL" id="GBL86624.1"/>
    </source>
</evidence>
<dbReference type="InterPro" id="IPR036397">
    <property type="entry name" value="RNaseH_sf"/>
</dbReference>
<dbReference type="EMBL" id="BGPR01000049">
    <property type="protein sequence ID" value="GBL86624.1"/>
    <property type="molecule type" value="Genomic_DNA"/>
</dbReference>